<keyword evidence="7" id="KW-1185">Reference proteome</keyword>
<evidence type="ECO:0000256" key="2">
    <source>
        <dbReference type="ARBA" id="ARBA00022690"/>
    </source>
</evidence>
<dbReference type="Proteomes" id="UP000001194">
    <property type="component" value="Unassembled WGS sequence"/>
</dbReference>
<comment type="subunit">
    <text evidence="1">Homodimer.</text>
</comment>
<dbReference type="HOGENOM" id="CLU_1017620_0_0_1"/>
<comment type="similarity">
    <text evidence="5">Belongs to the protease inhibitor I48 family.</text>
</comment>
<dbReference type="InParanoid" id="B0DZL9"/>
<dbReference type="EMBL" id="DS547156">
    <property type="protein sequence ID" value="EDQ99963.1"/>
    <property type="molecule type" value="Genomic_DNA"/>
</dbReference>
<accession>B0DZL9</accession>
<dbReference type="Pfam" id="PF10467">
    <property type="entry name" value="Inhibitor_I48"/>
    <property type="match status" value="1"/>
</dbReference>
<dbReference type="GeneID" id="6085053"/>
<evidence type="ECO:0000256" key="1">
    <source>
        <dbReference type="ARBA" id="ARBA00011738"/>
    </source>
</evidence>
<evidence type="ECO:0000256" key="4">
    <source>
        <dbReference type="ARBA" id="ARBA00024855"/>
    </source>
</evidence>
<name>B0DZL9_LACBS</name>
<dbReference type="AlphaFoldDB" id="B0DZL9"/>
<reference evidence="6 7" key="1">
    <citation type="journal article" date="2008" name="Nature">
        <title>The genome of Laccaria bicolor provides insights into mycorrhizal symbiosis.</title>
        <authorList>
            <person name="Martin F."/>
            <person name="Aerts A."/>
            <person name="Ahren D."/>
            <person name="Brun A."/>
            <person name="Danchin E.G.J."/>
            <person name="Duchaussoy F."/>
            <person name="Gibon J."/>
            <person name="Kohler A."/>
            <person name="Lindquist E."/>
            <person name="Pereda V."/>
            <person name="Salamov A."/>
            <person name="Shapiro H.J."/>
            <person name="Wuyts J."/>
            <person name="Blaudez D."/>
            <person name="Buee M."/>
            <person name="Brokstein P."/>
            <person name="Canbaeck B."/>
            <person name="Cohen D."/>
            <person name="Courty P.E."/>
            <person name="Coutinho P.M."/>
            <person name="Delaruelle C."/>
            <person name="Detter J.C."/>
            <person name="Deveau A."/>
            <person name="DiFazio S."/>
            <person name="Duplessis S."/>
            <person name="Fraissinet-Tachet L."/>
            <person name="Lucic E."/>
            <person name="Frey-Klett P."/>
            <person name="Fourrey C."/>
            <person name="Feussner I."/>
            <person name="Gay G."/>
            <person name="Grimwood J."/>
            <person name="Hoegger P.J."/>
            <person name="Jain P."/>
            <person name="Kilaru S."/>
            <person name="Labbe J."/>
            <person name="Lin Y.C."/>
            <person name="Legue V."/>
            <person name="Le Tacon F."/>
            <person name="Marmeisse R."/>
            <person name="Melayah D."/>
            <person name="Montanini B."/>
            <person name="Muratet M."/>
            <person name="Nehls U."/>
            <person name="Niculita-Hirzel H."/>
            <person name="Oudot-Le Secq M.P."/>
            <person name="Peter M."/>
            <person name="Quesneville H."/>
            <person name="Rajashekar B."/>
            <person name="Reich M."/>
            <person name="Rouhier N."/>
            <person name="Schmutz J."/>
            <person name="Yin T."/>
            <person name="Chalot M."/>
            <person name="Henrissat B."/>
            <person name="Kuees U."/>
            <person name="Lucas S."/>
            <person name="Van de Peer Y."/>
            <person name="Podila G.K."/>
            <person name="Polle A."/>
            <person name="Pukkila P.J."/>
            <person name="Richardson P.M."/>
            <person name="Rouze P."/>
            <person name="Sanders I.R."/>
            <person name="Stajich J.E."/>
            <person name="Tunlid A."/>
            <person name="Tuskan G."/>
            <person name="Grigoriev I.V."/>
        </authorList>
    </citation>
    <scope>NUCLEOTIDE SEQUENCE [LARGE SCALE GENOMIC DNA]</scope>
    <source>
        <strain evidence="7">S238N-H82 / ATCC MYA-4686</strain>
    </source>
</reference>
<protein>
    <submittedName>
        <fullName evidence="6">Predicted protein</fullName>
    </submittedName>
</protein>
<comment type="function">
    <text evidence="4">Binds and inhibits cysteine proteinases. Inhibits most strongly papain and cathepsin L, more weakly bromelain and cathepsin B while it is completely ineffective against cathepsin H.</text>
</comment>
<evidence type="ECO:0000256" key="3">
    <source>
        <dbReference type="ARBA" id="ARBA00022704"/>
    </source>
</evidence>
<dbReference type="GO" id="GO:0004869">
    <property type="term" value="F:cysteine-type endopeptidase inhibitor activity"/>
    <property type="evidence" value="ECO:0007669"/>
    <property type="project" value="UniProtKB-KW"/>
</dbReference>
<sequence length="274" mass="30433">YGTTNGLDEIVTIVEEKLSTVRRQIPVEGKKDVYHILFEAWAGSEGWALKDDSSVPHGPIISTRERIAEWHIEHAENGRSFAYTIRPVTKAVGAAYYTATNDEGQVNRLLVTCAELQEIGRCLVPHLKDPEFCPTRIPPAHLDINHHYLATKLGDQRPMSTAGKTKGYYGTTRLHRTKSPHALRFHIGGGTADFTFDVEVSPRENSEAVLRSRHRECDALHTASIDSLVYQPLPIPYSLLSAVLPAFARGCPGALLQRSRLFDSLRLSRSSGLP</sequence>
<dbReference type="RefSeq" id="XP_001889374.1">
    <property type="nucleotide sequence ID" value="XM_001889339.1"/>
</dbReference>
<organism evidence="7">
    <name type="scientific">Laccaria bicolor (strain S238N-H82 / ATCC MYA-4686)</name>
    <name type="common">Bicoloured deceiver</name>
    <name type="synonym">Laccaria laccata var. bicolor</name>
    <dbReference type="NCBI Taxonomy" id="486041"/>
    <lineage>
        <taxon>Eukaryota</taxon>
        <taxon>Fungi</taxon>
        <taxon>Dikarya</taxon>
        <taxon>Basidiomycota</taxon>
        <taxon>Agaricomycotina</taxon>
        <taxon>Agaricomycetes</taxon>
        <taxon>Agaricomycetidae</taxon>
        <taxon>Agaricales</taxon>
        <taxon>Agaricineae</taxon>
        <taxon>Hydnangiaceae</taxon>
        <taxon>Laccaria</taxon>
    </lineage>
</organism>
<gene>
    <name evidence="6" type="ORF">LACBIDRAFT_334597</name>
</gene>
<feature type="non-terminal residue" evidence="6">
    <location>
        <position position="1"/>
    </location>
</feature>
<dbReference type="KEGG" id="lbc:LACBIDRAFT_334597"/>
<dbReference type="Gene3D" id="2.80.10.50">
    <property type="match status" value="1"/>
</dbReference>
<evidence type="ECO:0000313" key="7">
    <source>
        <dbReference type="Proteomes" id="UP000001194"/>
    </source>
</evidence>
<dbReference type="InterPro" id="IPR019508">
    <property type="entry name" value="Prot_inh_I48_clitocypin"/>
</dbReference>
<keyword evidence="3" id="KW-0789">Thiol protease inhibitor</keyword>
<proteinExistence type="inferred from homology"/>
<evidence type="ECO:0000313" key="6">
    <source>
        <dbReference type="EMBL" id="EDQ99963.1"/>
    </source>
</evidence>
<evidence type="ECO:0000256" key="5">
    <source>
        <dbReference type="ARBA" id="ARBA00025775"/>
    </source>
</evidence>
<keyword evidence="2" id="KW-0646">Protease inhibitor</keyword>
<dbReference type="OrthoDB" id="3076125at2759"/>